<protein>
    <recommendedName>
        <fullName evidence="4">Ig-like domain-containing protein</fullName>
    </recommendedName>
</protein>
<dbReference type="InterPro" id="IPR003599">
    <property type="entry name" value="Ig_sub"/>
</dbReference>
<sequence>MFKLMAVDLVARRHTTLYSKYHGKKIVKEGGRFKMSLEQDQKSYYMARLEITSVENSDSGDYRAVAKNKLGEGTATINLNFEGGDKPKLKDSTVCITAGDFARDLREATRTRLSTECIKWKCMPEGQRDQKGFSPLYRRVYSRTRDKTTCGDTSVSRINFRIPDGKAPRFPKKPTIRQDGDILVMECILEANPVPEITWYQGTKIISDSKRVRMSRKATGKDTYLLTLEISNPTKEDGGNYRCNAFNNFGESNANIALNFQGGDEAGFAPSFVEKPRIIPNETGTLITMRCKCKAKPKPTVTWYRGTTVVKESSKIKMKIKEKEEDAYELTLEIKDPSGEDGGTYRCNVKNEYGESNANLNLNIEAEPEPEGDGPTFVEKPRITSDKGGKLVKMDCTVKANPKPTIVWYHEGKVVKESSKISILIEQKNDIYYIKLELKDPGTEDSGLYKCNIKNSMGELNANLTLNVEIIPVIKEKPKITKIIKRKAVVVECTVQSKFAPQCTWFKEANAVREDSRHSVRIEQIKEGEFAVKLEIESCIAADKGKYKLVAKNEKGEAISQIVELIDIPIEEEKKPGEKPTIIKGLTTLTVEEGKSAEFVAQLKTVDKTVTVTWYK</sequence>
<evidence type="ECO:0000313" key="6">
    <source>
        <dbReference type="Proteomes" id="UP001159363"/>
    </source>
</evidence>
<dbReference type="EMBL" id="JARBHB010000004">
    <property type="protein sequence ID" value="KAJ8886788.1"/>
    <property type="molecule type" value="Genomic_DNA"/>
</dbReference>
<dbReference type="Gene3D" id="2.60.40.10">
    <property type="entry name" value="Immunoglobulins"/>
    <property type="match status" value="5"/>
</dbReference>
<proteinExistence type="predicted"/>
<dbReference type="InterPro" id="IPR050958">
    <property type="entry name" value="Cell_Adh-Cytoskel_Orgn"/>
</dbReference>
<dbReference type="Pfam" id="PF07679">
    <property type="entry name" value="I-set"/>
    <property type="match status" value="5"/>
</dbReference>
<dbReference type="SUPFAM" id="SSF48726">
    <property type="entry name" value="Immunoglobulin"/>
    <property type="match status" value="5"/>
</dbReference>
<keyword evidence="3" id="KW-0393">Immunoglobulin domain</keyword>
<evidence type="ECO:0000256" key="1">
    <source>
        <dbReference type="ARBA" id="ARBA00022729"/>
    </source>
</evidence>
<comment type="caution">
    <text evidence="5">The sequence shown here is derived from an EMBL/GenBank/DDBJ whole genome shotgun (WGS) entry which is preliminary data.</text>
</comment>
<dbReference type="InterPro" id="IPR003598">
    <property type="entry name" value="Ig_sub2"/>
</dbReference>
<evidence type="ECO:0000256" key="2">
    <source>
        <dbReference type="ARBA" id="ARBA00023157"/>
    </source>
</evidence>
<dbReference type="SMART" id="SM00409">
    <property type="entry name" value="IG"/>
    <property type="match status" value="5"/>
</dbReference>
<dbReference type="SMART" id="SM00408">
    <property type="entry name" value="IGc2"/>
    <property type="match status" value="3"/>
</dbReference>
<organism evidence="5 6">
    <name type="scientific">Dryococelus australis</name>
    <dbReference type="NCBI Taxonomy" id="614101"/>
    <lineage>
        <taxon>Eukaryota</taxon>
        <taxon>Metazoa</taxon>
        <taxon>Ecdysozoa</taxon>
        <taxon>Arthropoda</taxon>
        <taxon>Hexapoda</taxon>
        <taxon>Insecta</taxon>
        <taxon>Pterygota</taxon>
        <taxon>Neoptera</taxon>
        <taxon>Polyneoptera</taxon>
        <taxon>Phasmatodea</taxon>
        <taxon>Verophasmatodea</taxon>
        <taxon>Anareolatae</taxon>
        <taxon>Phasmatidae</taxon>
        <taxon>Eurycanthinae</taxon>
        <taxon>Dryococelus</taxon>
    </lineage>
</organism>
<reference evidence="5 6" key="1">
    <citation type="submission" date="2023-02" db="EMBL/GenBank/DDBJ databases">
        <title>LHISI_Scaffold_Assembly.</title>
        <authorList>
            <person name="Stuart O.P."/>
            <person name="Cleave R."/>
            <person name="Magrath M.J.L."/>
            <person name="Mikheyev A.S."/>
        </authorList>
    </citation>
    <scope>NUCLEOTIDE SEQUENCE [LARGE SCALE GENOMIC DNA]</scope>
    <source>
        <strain evidence="5">Daus_M_001</strain>
        <tissue evidence="5">Leg muscle</tissue>
    </source>
</reference>
<name>A0ABQ9HQY5_9NEOP</name>
<dbReference type="Proteomes" id="UP001159363">
    <property type="component" value="Chromosome X"/>
</dbReference>
<evidence type="ECO:0000256" key="3">
    <source>
        <dbReference type="ARBA" id="ARBA00023319"/>
    </source>
</evidence>
<feature type="domain" description="Ig-like" evidence="4">
    <location>
        <begin position="168"/>
        <end position="259"/>
    </location>
</feature>
<keyword evidence="1" id="KW-0732">Signal</keyword>
<dbReference type="PANTHER" id="PTHR45080">
    <property type="entry name" value="CONTACTIN 5"/>
    <property type="match status" value="1"/>
</dbReference>
<dbReference type="PANTHER" id="PTHR45080:SF8">
    <property type="entry name" value="IG-LIKE DOMAIN-CONTAINING PROTEIN"/>
    <property type="match status" value="1"/>
</dbReference>
<dbReference type="InterPro" id="IPR036179">
    <property type="entry name" value="Ig-like_dom_sf"/>
</dbReference>
<dbReference type="InterPro" id="IPR013098">
    <property type="entry name" value="Ig_I-set"/>
</dbReference>
<feature type="domain" description="Ig-like" evidence="4">
    <location>
        <begin position="375"/>
        <end position="467"/>
    </location>
</feature>
<keyword evidence="2" id="KW-1015">Disulfide bond</keyword>
<accession>A0ABQ9HQY5</accession>
<evidence type="ECO:0000313" key="5">
    <source>
        <dbReference type="EMBL" id="KAJ8886788.1"/>
    </source>
</evidence>
<keyword evidence="6" id="KW-1185">Reference proteome</keyword>
<dbReference type="InterPro" id="IPR007110">
    <property type="entry name" value="Ig-like_dom"/>
</dbReference>
<feature type="domain" description="Ig-like" evidence="4">
    <location>
        <begin position="270"/>
        <end position="363"/>
    </location>
</feature>
<evidence type="ECO:0000259" key="4">
    <source>
        <dbReference type="PROSITE" id="PS50835"/>
    </source>
</evidence>
<dbReference type="PROSITE" id="PS50835">
    <property type="entry name" value="IG_LIKE"/>
    <property type="match status" value="4"/>
</dbReference>
<dbReference type="InterPro" id="IPR013783">
    <property type="entry name" value="Ig-like_fold"/>
</dbReference>
<dbReference type="CDD" id="cd00096">
    <property type="entry name" value="Ig"/>
    <property type="match status" value="2"/>
</dbReference>
<gene>
    <name evidence="5" type="ORF">PR048_013000</name>
</gene>
<feature type="domain" description="Ig-like" evidence="4">
    <location>
        <begin position="472"/>
        <end position="560"/>
    </location>
</feature>